<sequence>MRTKSSNNIKKIYYICSCLIGIYLCWQIVIQILFLIDNSIAFLEAIGMIIFISVYSLAVAINGWILVKRMKKSSKNVQYADFYKKMILKSKILVSTIIITIIVVVVQDIVINFVLPQNPQPYVNMIISNFIVGIADSFQMIMVIFVISELSFKNYFLCKRIEKQKNHIKFCDNNSTPVTLTPVKLESYEINSVSIISENNNSKVSTEDGITIVQ</sequence>
<accession>A0AAN7TRA3</accession>
<name>A0AAN7TRA3_9MYCE</name>
<feature type="transmembrane region" description="Helical" evidence="1">
    <location>
        <begin position="42"/>
        <end position="67"/>
    </location>
</feature>
<dbReference type="Proteomes" id="UP001344447">
    <property type="component" value="Unassembled WGS sequence"/>
</dbReference>
<keyword evidence="1" id="KW-1133">Transmembrane helix</keyword>
<organism evidence="2 3">
    <name type="scientific">Dictyostelium firmibasis</name>
    <dbReference type="NCBI Taxonomy" id="79012"/>
    <lineage>
        <taxon>Eukaryota</taxon>
        <taxon>Amoebozoa</taxon>
        <taxon>Evosea</taxon>
        <taxon>Eumycetozoa</taxon>
        <taxon>Dictyostelia</taxon>
        <taxon>Dictyosteliales</taxon>
        <taxon>Dictyosteliaceae</taxon>
        <taxon>Dictyostelium</taxon>
    </lineage>
</organism>
<feature type="transmembrane region" description="Helical" evidence="1">
    <location>
        <begin position="126"/>
        <end position="147"/>
    </location>
</feature>
<keyword evidence="3" id="KW-1185">Reference proteome</keyword>
<keyword evidence="1" id="KW-0472">Membrane</keyword>
<evidence type="ECO:0000256" key="1">
    <source>
        <dbReference type="SAM" id="Phobius"/>
    </source>
</evidence>
<dbReference type="PANTHER" id="PTHR31494:SF4">
    <property type="entry name" value="THH1_TOM1_TOM3 DOMAIN-CONTAINING PROTEIN-RELATED"/>
    <property type="match status" value="1"/>
</dbReference>
<keyword evidence="1" id="KW-0812">Transmembrane</keyword>
<feature type="transmembrane region" description="Helical" evidence="1">
    <location>
        <begin position="92"/>
        <end position="114"/>
    </location>
</feature>
<dbReference type="EMBL" id="JAVFKY010000004">
    <property type="protein sequence ID" value="KAK5577944.1"/>
    <property type="molecule type" value="Genomic_DNA"/>
</dbReference>
<proteinExistence type="predicted"/>
<dbReference type="PANTHER" id="PTHR31494">
    <property type="entry name" value="THH1_TOM1_TOM3 DOMAIN-CONTAINING PROTEIN-RELATED-RELATED"/>
    <property type="match status" value="1"/>
</dbReference>
<protein>
    <submittedName>
        <fullName evidence="2">Uncharacterized protein</fullName>
    </submittedName>
</protein>
<dbReference type="AlphaFoldDB" id="A0AAN7TRA3"/>
<evidence type="ECO:0000313" key="3">
    <source>
        <dbReference type="Proteomes" id="UP001344447"/>
    </source>
</evidence>
<evidence type="ECO:0000313" key="2">
    <source>
        <dbReference type="EMBL" id="KAK5577944.1"/>
    </source>
</evidence>
<gene>
    <name evidence="2" type="ORF">RB653_002892</name>
</gene>
<reference evidence="2 3" key="1">
    <citation type="submission" date="2023-11" db="EMBL/GenBank/DDBJ databases">
        <title>Dfirmibasis_genome.</title>
        <authorList>
            <person name="Edelbroek B."/>
            <person name="Kjellin J."/>
            <person name="Jerlstrom-Hultqvist J."/>
            <person name="Soderbom F."/>
        </authorList>
    </citation>
    <scope>NUCLEOTIDE SEQUENCE [LARGE SCALE GENOMIC DNA]</scope>
    <source>
        <strain evidence="2 3">TNS-C-14</strain>
    </source>
</reference>
<feature type="transmembrane region" description="Helical" evidence="1">
    <location>
        <begin position="12"/>
        <end position="36"/>
    </location>
</feature>
<comment type="caution">
    <text evidence="2">The sequence shown here is derived from an EMBL/GenBank/DDBJ whole genome shotgun (WGS) entry which is preliminary data.</text>
</comment>